<keyword evidence="2 5" id="KW-0812">Transmembrane</keyword>
<evidence type="ECO:0000256" key="4">
    <source>
        <dbReference type="ARBA" id="ARBA00023136"/>
    </source>
</evidence>
<protein>
    <recommendedName>
        <fullName evidence="5">Probable membrane transporter protein</fullName>
    </recommendedName>
</protein>
<reference evidence="6 7" key="1">
    <citation type="submission" date="2018-11" db="EMBL/GenBank/DDBJ databases">
        <authorList>
            <person name="Wuyts S."/>
        </authorList>
    </citation>
    <scope>NUCLEOTIDE SEQUENCE [LARGE SCALE GENOMIC DNA]</scope>
    <source>
        <strain evidence="6">Lactobacillus mudanjiangensis AMBF249</strain>
    </source>
</reference>
<dbReference type="PANTHER" id="PTHR43483">
    <property type="entry name" value="MEMBRANE TRANSPORTER PROTEIN HI_0806-RELATED"/>
    <property type="match status" value="1"/>
</dbReference>
<dbReference type="GO" id="GO:0005886">
    <property type="term" value="C:plasma membrane"/>
    <property type="evidence" value="ECO:0007669"/>
    <property type="project" value="UniProtKB-SubCell"/>
</dbReference>
<evidence type="ECO:0000313" key="6">
    <source>
        <dbReference type="EMBL" id="VDG29322.1"/>
    </source>
</evidence>
<comment type="similarity">
    <text evidence="5">Belongs to the 4-toluene sulfonate uptake permease (TSUP) (TC 2.A.102) family.</text>
</comment>
<dbReference type="Pfam" id="PF01925">
    <property type="entry name" value="TauE"/>
    <property type="match status" value="1"/>
</dbReference>
<organism evidence="6 7">
    <name type="scientific">Lactiplantibacillus mudanjiangensis</name>
    <dbReference type="NCBI Taxonomy" id="1296538"/>
    <lineage>
        <taxon>Bacteria</taxon>
        <taxon>Bacillati</taxon>
        <taxon>Bacillota</taxon>
        <taxon>Bacilli</taxon>
        <taxon>Lactobacillales</taxon>
        <taxon>Lactobacillaceae</taxon>
        <taxon>Lactiplantibacillus</taxon>
    </lineage>
</organism>
<dbReference type="RefSeq" id="WP_263854415.1">
    <property type="nucleotide sequence ID" value="NZ_UYIG01000133.1"/>
</dbReference>
<dbReference type="PANTHER" id="PTHR43483:SF3">
    <property type="entry name" value="MEMBRANE TRANSPORTER PROTEIN HI_0806-RELATED"/>
    <property type="match status" value="1"/>
</dbReference>
<gene>
    <name evidence="6" type="ORF">MUDAN_MDHGFNIF_03458</name>
</gene>
<evidence type="ECO:0000256" key="3">
    <source>
        <dbReference type="ARBA" id="ARBA00022989"/>
    </source>
</evidence>
<dbReference type="AlphaFoldDB" id="A0A660E8B6"/>
<keyword evidence="3 5" id="KW-1133">Transmembrane helix</keyword>
<feature type="transmembrane region" description="Helical" evidence="5">
    <location>
        <begin position="58"/>
        <end position="78"/>
    </location>
</feature>
<accession>A0A660E8B6</accession>
<dbReference type="Proteomes" id="UP000289996">
    <property type="component" value="Unassembled WGS sequence"/>
</dbReference>
<dbReference type="InterPro" id="IPR002781">
    <property type="entry name" value="TM_pro_TauE-like"/>
</dbReference>
<dbReference type="EMBL" id="UYIG01000133">
    <property type="protein sequence ID" value="VDG29322.1"/>
    <property type="molecule type" value="Genomic_DNA"/>
</dbReference>
<evidence type="ECO:0000256" key="1">
    <source>
        <dbReference type="ARBA" id="ARBA00004141"/>
    </source>
</evidence>
<comment type="subcellular location">
    <subcellularLocation>
        <location evidence="5">Cell membrane</location>
        <topology evidence="5">Multi-pass membrane protein</topology>
    </subcellularLocation>
    <subcellularLocation>
        <location evidence="1">Membrane</location>
        <topology evidence="1">Multi-pass membrane protein</topology>
    </subcellularLocation>
</comment>
<keyword evidence="4 5" id="KW-0472">Membrane</keyword>
<evidence type="ECO:0000256" key="2">
    <source>
        <dbReference type="ARBA" id="ARBA00022692"/>
    </source>
</evidence>
<feature type="transmembrane region" description="Helical" evidence="5">
    <location>
        <begin position="84"/>
        <end position="101"/>
    </location>
</feature>
<evidence type="ECO:0000256" key="5">
    <source>
        <dbReference type="RuleBase" id="RU363041"/>
    </source>
</evidence>
<keyword evidence="7" id="KW-1185">Reference proteome</keyword>
<proteinExistence type="inferred from homology"/>
<keyword evidence="5" id="KW-1003">Cell membrane</keyword>
<sequence length="102" mass="10531">MVGIDGLSGGGPIVAGLLLMGLDMINAAATSAYVLIGTSIVGALLHVSNGQVDWNVEIGLMIGALIGAFIAPYIMIKFNHSSTWLPPIMGVLLIIMGNKIII</sequence>
<evidence type="ECO:0000313" key="7">
    <source>
        <dbReference type="Proteomes" id="UP000289996"/>
    </source>
</evidence>
<feature type="transmembrane region" description="Helical" evidence="5">
    <location>
        <begin position="24"/>
        <end position="46"/>
    </location>
</feature>
<name>A0A660E8B6_9LACO</name>